<gene>
    <name evidence="7" type="ORF">BB560_004722</name>
</gene>
<feature type="non-terminal residue" evidence="7">
    <location>
        <position position="191"/>
    </location>
</feature>
<evidence type="ECO:0000313" key="8">
    <source>
        <dbReference type="Proteomes" id="UP000245609"/>
    </source>
</evidence>
<evidence type="ECO:0000256" key="6">
    <source>
        <dbReference type="SAM" id="Phobius"/>
    </source>
</evidence>
<organism evidence="7 8">
    <name type="scientific">Smittium megazygosporum</name>
    <dbReference type="NCBI Taxonomy" id="133381"/>
    <lineage>
        <taxon>Eukaryota</taxon>
        <taxon>Fungi</taxon>
        <taxon>Fungi incertae sedis</taxon>
        <taxon>Zoopagomycota</taxon>
        <taxon>Kickxellomycotina</taxon>
        <taxon>Harpellomycetes</taxon>
        <taxon>Harpellales</taxon>
        <taxon>Legeriomycetaceae</taxon>
        <taxon>Smittium</taxon>
    </lineage>
</organism>
<evidence type="ECO:0000256" key="5">
    <source>
        <dbReference type="ARBA" id="ARBA00023136"/>
    </source>
</evidence>
<keyword evidence="3 6" id="KW-0812">Transmembrane</keyword>
<dbReference type="EMBL" id="MBFS01001550">
    <property type="protein sequence ID" value="PVV00880.1"/>
    <property type="molecule type" value="Genomic_DNA"/>
</dbReference>
<name>A0A2T9Z8H4_9FUNG</name>
<dbReference type="PANTHER" id="PTHR10926">
    <property type="entry name" value="CELL CYCLE CONTROL PROTEIN 50"/>
    <property type="match status" value="1"/>
</dbReference>
<keyword evidence="4 6" id="KW-1133">Transmembrane helix</keyword>
<dbReference type="GO" id="GO:0005783">
    <property type="term" value="C:endoplasmic reticulum"/>
    <property type="evidence" value="ECO:0007669"/>
    <property type="project" value="TreeGrafter"/>
</dbReference>
<dbReference type="GO" id="GO:0005794">
    <property type="term" value="C:Golgi apparatus"/>
    <property type="evidence" value="ECO:0007669"/>
    <property type="project" value="TreeGrafter"/>
</dbReference>
<dbReference type="Pfam" id="PF03381">
    <property type="entry name" value="CDC50"/>
    <property type="match status" value="1"/>
</dbReference>
<dbReference type="InterPro" id="IPR005045">
    <property type="entry name" value="CDC50/LEM3_fam"/>
</dbReference>
<evidence type="ECO:0000256" key="1">
    <source>
        <dbReference type="ARBA" id="ARBA00004141"/>
    </source>
</evidence>
<dbReference type="GO" id="GO:0005886">
    <property type="term" value="C:plasma membrane"/>
    <property type="evidence" value="ECO:0007669"/>
    <property type="project" value="TreeGrafter"/>
</dbReference>
<dbReference type="STRING" id="133381.A0A2T9Z8H4"/>
<accession>A0A2T9Z8H4</accession>
<reference evidence="7 8" key="1">
    <citation type="journal article" date="2018" name="MBio">
        <title>Comparative Genomics Reveals the Core Gene Toolbox for the Fungus-Insect Symbiosis.</title>
        <authorList>
            <person name="Wang Y."/>
            <person name="Stata M."/>
            <person name="Wang W."/>
            <person name="Stajich J.E."/>
            <person name="White M.M."/>
            <person name="Moncalvo J.M."/>
        </authorList>
    </citation>
    <scope>NUCLEOTIDE SEQUENCE [LARGE SCALE GENOMIC DNA]</scope>
    <source>
        <strain evidence="7 8">SC-DP-2</strain>
    </source>
</reference>
<dbReference type="PANTHER" id="PTHR10926:SF0">
    <property type="entry name" value="CDC50, ISOFORM A"/>
    <property type="match status" value="1"/>
</dbReference>
<dbReference type="OrthoDB" id="340608at2759"/>
<comment type="similarity">
    <text evidence="2">Belongs to the CDC50/LEM3 family.</text>
</comment>
<keyword evidence="5 6" id="KW-0472">Membrane</keyword>
<proteinExistence type="inferred from homology"/>
<evidence type="ECO:0008006" key="9">
    <source>
        <dbReference type="Google" id="ProtNLM"/>
    </source>
</evidence>
<comment type="subcellular location">
    <subcellularLocation>
        <location evidence="1">Membrane</location>
        <topology evidence="1">Multi-pass membrane protein</topology>
    </subcellularLocation>
</comment>
<dbReference type="AlphaFoldDB" id="A0A2T9Z8H4"/>
<evidence type="ECO:0000256" key="2">
    <source>
        <dbReference type="ARBA" id="ARBA00009457"/>
    </source>
</evidence>
<dbReference type="Proteomes" id="UP000245609">
    <property type="component" value="Unassembled WGS sequence"/>
</dbReference>
<evidence type="ECO:0000256" key="4">
    <source>
        <dbReference type="ARBA" id="ARBA00022989"/>
    </source>
</evidence>
<sequence length="191" mass="21664">MALNTGETKSKRPANTAFKQQRLRSWQPLLTPKTVLPTFFIIGILFVPIGAILYWQSSKLFEYSINYTRCAELGSEFTVVPSDLYEGSFPHKQKSDEAPFMKYNRAENTCSLKFTIPINVDGPIFMYYRLTKFYQNHRKYVSSYDTAQLKGTARSASDLNNGNCDPLATRTINGITKPIYPCGLIANSVFN</sequence>
<comment type="caution">
    <text evidence="7">The sequence shown here is derived from an EMBL/GenBank/DDBJ whole genome shotgun (WGS) entry which is preliminary data.</text>
</comment>
<evidence type="ECO:0000256" key="3">
    <source>
        <dbReference type="ARBA" id="ARBA00022692"/>
    </source>
</evidence>
<protein>
    <recommendedName>
        <fullName evidence="9">Cell cycle control protein 50A</fullName>
    </recommendedName>
</protein>
<evidence type="ECO:0000313" key="7">
    <source>
        <dbReference type="EMBL" id="PVV00880.1"/>
    </source>
</evidence>
<keyword evidence="8" id="KW-1185">Reference proteome</keyword>
<feature type="transmembrane region" description="Helical" evidence="6">
    <location>
        <begin position="35"/>
        <end position="55"/>
    </location>
</feature>